<dbReference type="AlphaFoldDB" id="A0A381S644"/>
<gene>
    <name evidence="2" type="ORF">METZ01_LOCUS52409</name>
</gene>
<accession>A0A381S644</accession>
<name>A0A381S644_9ZZZZ</name>
<protein>
    <recommendedName>
        <fullName evidence="1">VWFA domain-containing protein</fullName>
    </recommendedName>
</protein>
<dbReference type="SUPFAM" id="SSF53300">
    <property type="entry name" value="vWA-like"/>
    <property type="match status" value="1"/>
</dbReference>
<reference evidence="2" key="1">
    <citation type="submission" date="2018-05" db="EMBL/GenBank/DDBJ databases">
        <authorList>
            <person name="Lanie J.A."/>
            <person name="Ng W.-L."/>
            <person name="Kazmierczak K.M."/>
            <person name="Andrzejewski T.M."/>
            <person name="Davidsen T.M."/>
            <person name="Wayne K.J."/>
            <person name="Tettelin H."/>
            <person name="Glass J.I."/>
            <person name="Rusch D."/>
            <person name="Podicherti R."/>
            <person name="Tsui H.-C.T."/>
            <person name="Winkler M.E."/>
        </authorList>
    </citation>
    <scope>NUCLEOTIDE SEQUENCE</scope>
</reference>
<dbReference type="NCBIfam" id="TIGR03436">
    <property type="entry name" value="acidobact_VWFA"/>
    <property type="match status" value="1"/>
</dbReference>
<dbReference type="InterPro" id="IPR017802">
    <property type="entry name" value="VWFA-rel_acidobac-type"/>
</dbReference>
<evidence type="ECO:0000259" key="1">
    <source>
        <dbReference type="PROSITE" id="PS50234"/>
    </source>
</evidence>
<dbReference type="Pfam" id="PF13519">
    <property type="entry name" value="VWA_2"/>
    <property type="match status" value="1"/>
</dbReference>
<proteinExistence type="predicted"/>
<dbReference type="InterPro" id="IPR002035">
    <property type="entry name" value="VWF_A"/>
</dbReference>
<feature type="domain" description="VWFA" evidence="1">
    <location>
        <begin position="79"/>
        <end position="251"/>
    </location>
</feature>
<dbReference type="CDD" id="cd00198">
    <property type="entry name" value="vWFA"/>
    <property type="match status" value="1"/>
</dbReference>
<evidence type="ECO:0000313" key="2">
    <source>
        <dbReference type="EMBL" id="SUZ99555.1"/>
    </source>
</evidence>
<dbReference type="EMBL" id="UINC01002713">
    <property type="protein sequence ID" value="SUZ99555.1"/>
    <property type="molecule type" value="Genomic_DNA"/>
</dbReference>
<dbReference type="InterPro" id="IPR036465">
    <property type="entry name" value="vWFA_dom_sf"/>
</dbReference>
<dbReference type="Gene3D" id="3.40.50.410">
    <property type="entry name" value="von Willebrand factor, type A domain"/>
    <property type="match status" value="1"/>
</dbReference>
<dbReference type="PROSITE" id="PS50234">
    <property type="entry name" value="VWFA"/>
    <property type="match status" value="1"/>
</dbReference>
<organism evidence="2">
    <name type="scientific">marine metagenome</name>
    <dbReference type="NCBI Taxonomy" id="408172"/>
    <lineage>
        <taxon>unclassified sequences</taxon>
        <taxon>metagenomes</taxon>
        <taxon>ecological metagenomes</taxon>
    </lineage>
</organism>
<sequence>MRVEIMLLFGLIGLTITTIGAQQQAPLFRSGTNIVPLYVTVTDGNDRLVANLVKEDFEIYDNEVRQEIVVFRNDVQPISVVVMLDTSASMTGKLKLLMAGAEQFFIRMLPGDQGRVGAFNDKVELTSEFTGDRDHLIAELDTLDFGNPTRLYDAIATSLDALQGIQGRRVILVFTDGDDTSSTADSDDVLERAVVEEVMVYAIGLRVEYFNGRRMVRSRPDRNLRKHAQETGGGYFELRSDDDLGSTFTRVAQELHSQYVIGFTPAELDGRPHMLEVRLRRPGLTARARRSYIASAENLSGTP</sequence>
<dbReference type="SMART" id="SM00327">
    <property type="entry name" value="VWA"/>
    <property type="match status" value="1"/>
</dbReference>